<dbReference type="PANTHER" id="PTHR32305:SF15">
    <property type="entry name" value="PROTEIN RHSA-RELATED"/>
    <property type="match status" value="1"/>
</dbReference>
<dbReference type="InterPro" id="IPR050708">
    <property type="entry name" value="T6SS_VgrG/RHS"/>
</dbReference>
<proteinExistence type="predicted"/>
<dbReference type="RefSeq" id="WP_224789083.1">
    <property type="nucleotide sequence ID" value="NZ_CABVIE010000009.1"/>
</dbReference>
<dbReference type="NCBIfam" id="TIGR03696">
    <property type="entry name" value="Rhs_assc_core"/>
    <property type="match status" value="1"/>
</dbReference>
<reference evidence="1 2" key="1">
    <citation type="submission" date="2019-09" db="EMBL/GenBank/DDBJ databases">
        <authorList>
            <person name="Chandra G."/>
            <person name="Truman W A."/>
        </authorList>
    </citation>
    <scope>NUCLEOTIDE SEQUENCE [LARGE SCALE GENOMIC DNA]</scope>
    <source>
        <strain evidence="1">PS900</strain>
    </source>
</reference>
<evidence type="ECO:0000313" key="2">
    <source>
        <dbReference type="Proteomes" id="UP000325723"/>
    </source>
</evidence>
<protein>
    <submittedName>
        <fullName evidence="1">Uncharacterized protein</fullName>
    </submittedName>
</protein>
<name>A0A8H2NUK0_PSEFL</name>
<dbReference type="Proteomes" id="UP000325723">
    <property type="component" value="Unassembled WGS sequence"/>
</dbReference>
<dbReference type="Gene3D" id="2.180.10.10">
    <property type="entry name" value="RHS repeat-associated core"/>
    <property type="match status" value="1"/>
</dbReference>
<dbReference type="InterPro" id="IPR022385">
    <property type="entry name" value="Rhs_assc_core"/>
</dbReference>
<comment type="caution">
    <text evidence="1">The sequence shown here is derived from an EMBL/GenBank/DDBJ whole genome shotgun (WGS) entry which is preliminary data.</text>
</comment>
<dbReference type="PANTHER" id="PTHR32305">
    <property type="match status" value="1"/>
</dbReference>
<evidence type="ECO:0000313" key="1">
    <source>
        <dbReference type="EMBL" id="VVP07588.1"/>
    </source>
</evidence>
<organism evidence="1 2">
    <name type="scientific">Pseudomonas fluorescens</name>
    <dbReference type="NCBI Taxonomy" id="294"/>
    <lineage>
        <taxon>Bacteria</taxon>
        <taxon>Pseudomonadati</taxon>
        <taxon>Pseudomonadota</taxon>
        <taxon>Gammaproteobacteria</taxon>
        <taxon>Pseudomonadales</taxon>
        <taxon>Pseudomonadaceae</taxon>
        <taxon>Pseudomonas</taxon>
    </lineage>
</organism>
<dbReference type="EMBL" id="CABVIE010000009">
    <property type="protein sequence ID" value="VVP07588.1"/>
    <property type="molecule type" value="Genomic_DNA"/>
</dbReference>
<gene>
    <name evidence="1" type="ORF">PS900_03170</name>
</gene>
<dbReference type="AlphaFoldDB" id="A0A8H2NUK0"/>
<sequence length="949" mass="105974">MSVDHAHHGTPTLAVSDARGLTVRTVQFHRRQAADPLEARVTHQRFDAAGRPVANRDPYLFAMAQNDALVPANLSQVFNLSGVPLSSDSVDAGWRVALPGAAGQRVEAWDGRGSHSLTEFDELLRPVAVLERGVDVAEYVLERFTYAGVDADAASHNVCGQLIRHDDLAGTLHLNDLGISGAVLQQTRHFLLDTDTVNWPDSVAARDALLEPGKGATTSHTYAPTTELLQQIDALGNHRRFTYTVAGELNDTRLTLAGPDGKEHTLVSDLRYNASGQIEAETAGNGVVTRHRYDSADGRLIGLSAHKANGTPLQDLKYSYDAAGNVLSLEDAAQPIRYFNNQRIEPIKTYYYNTLDQLIEATGWEAKTGHGGPALPDLQPLPLDPNQVAQYTQTYHYDTGGNLLDLTHVGAQAHGRTLTRAQYSNRCLPERNGRPPTEAELAAGFDANGNLRELQAGQLLAWDLRNQLSTVRPVVREDDNDDYERYLYDGGGQRVRKIRSIQTNARTLVSEVRYLPGVEIRSHSGTGEVLHVITASAGSNSVQVLHWVTGQPEGIANNQVRYSLNDHLKSSALELDQNADLISQEWYYPFGGTACFAARSATEAKYKTVRYSGKERDATGLYYYGFRYYAPWLQRWINPDPAGYVDGMNLYQFVGSDPVNNVDSVGLDKKRWQMLVHKHLLPGHGHVLRGRHLDYIGEQINDKDRQLKNSFKYKGIRYYNQQERADNLMTLTVRNGLLSNNKEQLVGYNNTTTSSSNWLKLNTNLGYALGFNEQHQPELAIFKHTRDKRYHSSPFSGRPVLDAGMIVITNGAVSFIENKSGHYRPKIEQKLHTLNFLKKGGANLKDIFVSERIPDKLKAEPHMHQEELETYFENNLYNASDLYEWNIKIEERHAQLPASHVNIRPTVNIPSRGKNGLSPLETLTFRDWAQRDKNGRPGKPLKSSRLLVN</sequence>
<accession>A0A8H2NUK0</accession>